<dbReference type="AlphaFoldDB" id="A0A1B6DWN2"/>
<gene>
    <name evidence="1" type="ORF">g.14504</name>
</gene>
<protein>
    <submittedName>
        <fullName evidence="1">Uncharacterized protein</fullName>
    </submittedName>
</protein>
<reference evidence="1" key="1">
    <citation type="submission" date="2015-12" db="EMBL/GenBank/DDBJ databases">
        <title>De novo transcriptome assembly of four potential Pierce s Disease insect vectors from Arizona vineyards.</title>
        <authorList>
            <person name="Tassone E.E."/>
        </authorList>
    </citation>
    <scope>NUCLEOTIDE SEQUENCE</scope>
</reference>
<accession>A0A1B6DWN2</accession>
<dbReference type="EMBL" id="GEDC01007259">
    <property type="protein sequence ID" value="JAS30039.1"/>
    <property type="molecule type" value="Transcribed_RNA"/>
</dbReference>
<proteinExistence type="predicted"/>
<name>A0A1B6DWN2_9HEMI</name>
<sequence>MRKMDFFYFLNAKIGHQNIKGFYYEQIPINSLSIKRCSSKDHDNQTFTDFDEVQFFITCTKLLCSYNINWNFQYLNSNNYFRLNLHKNLLTFWDSEELSFNYNMWEDKIPGKTTLYKEKKKLKYFSVKIGEVNGGVSGLRILIESSRQKPLINN</sequence>
<organism evidence="1">
    <name type="scientific">Clastoptera arizonana</name>
    <name type="common">Arizona spittle bug</name>
    <dbReference type="NCBI Taxonomy" id="38151"/>
    <lineage>
        <taxon>Eukaryota</taxon>
        <taxon>Metazoa</taxon>
        <taxon>Ecdysozoa</taxon>
        <taxon>Arthropoda</taxon>
        <taxon>Hexapoda</taxon>
        <taxon>Insecta</taxon>
        <taxon>Pterygota</taxon>
        <taxon>Neoptera</taxon>
        <taxon>Paraneoptera</taxon>
        <taxon>Hemiptera</taxon>
        <taxon>Auchenorrhyncha</taxon>
        <taxon>Cercopoidea</taxon>
        <taxon>Clastopteridae</taxon>
        <taxon>Clastoptera</taxon>
    </lineage>
</organism>
<evidence type="ECO:0000313" key="1">
    <source>
        <dbReference type="EMBL" id="JAS30039.1"/>
    </source>
</evidence>